<name>A0ABP8K2V9_9MICO</name>
<proteinExistence type="predicted"/>
<reference evidence="2" key="1">
    <citation type="journal article" date="2019" name="Int. J. Syst. Evol. Microbiol.">
        <title>The Global Catalogue of Microorganisms (GCM) 10K type strain sequencing project: providing services to taxonomists for standard genome sequencing and annotation.</title>
        <authorList>
            <consortium name="The Broad Institute Genomics Platform"/>
            <consortium name="The Broad Institute Genome Sequencing Center for Infectious Disease"/>
            <person name="Wu L."/>
            <person name="Ma J."/>
        </authorList>
    </citation>
    <scope>NUCLEOTIDE SEQUENCE [LARGE SCALE GENOMIC DNA]</scope>
    <source>
        <strain evidence="2">JCM 17738</strain>
    </source>
</reference>
<dbReference type="Gene3D" id="1.10.260.130">
    <property type="match status" value="1"/>
</dbReference>
<dbReference type="Gene3D" id="3.40.50.1820">
    <property type="entry name" value="alpha/beta hydrolase"/>
    <property type="match status" value="1"/>
</dbReference>
<dbReference type="PANTHER" id="PTHR34853">
    <property type="match status" value="1"/>
</dbReference>
<dbReference type="PIRSF" id="PIRSF029171">
    <property type="entry name" value="Esterase_LipA"/>
    <property type="match status" value="1"/>
</dbReference>
<dbReference type="PANTHER" id="PTHR34853:SF1">
    <property type="entry name" value="LIPASE 5"/>
    <property type="match status" value="1"/>
</dbReference>
<accession>A0ABP8K2V9</accession>
<dbReference type="EMBL" id="BAABFX010000036">
    <property type="protein sequence ID" value="GAA4399661.1"/>
    <property type="molecule type" value="Genomic_DNA"/>
</dbReference>
<dbReference type="SUPFAM" id="SSF53474">
    <property type="entry name" value="alpha/beta-Hydrolases"/>
    <property type="match status" value="1"/>
</dbReference>
<dbReference type="Proteomes" id="UP001500390">
    <property type="component" value="Unassembled WGS sequence"/>
</dbReference>
<evidence type="ECO:0000313" key="1">
    <source>
        <dbReference type="EMBL" id="GAA4399661.1"/>
    </source>
</evidence>
<evidence type="ECO:0000313" key="2">
    <source>
        <dbReference type="Proteomes" id="UP001500390"/>
    </source>
</evidence>
<protein>
    <submittedName>
        <fullName evidence="1">Lipase family protein</fullName>
    </submittedName>
</protein>
<organism evidence="1 2">
    <name type="scientific">Ornithinibacter aureus</name>
    <dbReference type="NCBI Taxonomy" id="622664"/>
    <lineage>
        <taxon>Bacteria</taxon>
        <taxon>Bacillati</taxon>
        <taxon>Actinomycetota</taxon>
        <taxon>Actinomycetes</taxon>
        <taxon>Micrococcales</taxon>
        <taxon>Intrasporangiaceae</taxon>
        <taxon>Ornithinibacter</taxon>
    </lineage>
</organism>
<keyword evidence="2" id="KW-1185">Reference proteome</keyword>
<sequence>MHAPSTDPFYDTPASMPRCRGTMLRTRPVVVPGLTCAATQVVHTTAATNSRTIAVSGTVLVPAMSWRGPGPRPVLSYGVGVHGLGRDSAPSHLLATGLESELAFLERALSRGWSVVVTDGEGLGLPGPHTYGAGRVGGRAMLDIVRAAVAGVDGVEVGAPVLLWGYSEGGRCAAWAAEHQPIYARELTLVALAAGGVPTDLAAVVEAIDGGPYSGLGLAVLVGLAHAHEDPRLWDILNARGRAAAAVAATLDVTGLVVSHPEPMATWTTRERPWEDPLWAALLRAERNPGGTPEVPVYLYHAKGDDIVPAELSRQLAAAYEAMDVHVTHVELDSGDHLTGAVDGADAAITWLAEQLDAHLDLHRDPLAGPDAADELMARSTA</sequence>
<dbReference type="InterPro" id="IPR029058">
    <property type="entry name" value="AB_hydrolase_fold"/>
</dbReference>
<dbReference type="Pfam" id="PF03583">
    <property type="entry name" value="LIP"/>
    <property type="match status" value="1"/>
</dbReference>
<comment type="caution">
    <text evidence="1">The sequence shown here is derived from an EMBL/GenBank/DDBJ whole genome shotgun (WGS) entry which is preliminary data.</text>
</comment>
<dbReference type="InterPro" id="IPR005152">
    <property type="entry name" value="Lipase_secreted"/>
</dbReference>
<gene>
    <name evidence="1" type="ORF">GCM10023153_26040</name>
</gene>